<sequence>MFNKLCMCVDLNQLLSSHMQINFCKGCFISWDSNLKYEHKQSEAAWSNKAFQTYVLLNGSVFDCGLEYFYAQVDEEGLPTDLLGMSDNGNRLNPEYDSEGEIDEQDLNEDISEYDFDEVPEDDFIEENSDRDVEEETDADFPEDYQVIYENNVAEDIEDIDDADVDTNRPKRQLQLPETRQKIYKRLDTRILPKEYIQPLKGLHIIRSAKITENDLADDTEDDLANEPEDYLADEPEGYVPDETEYDFVDETEEDNSDVKDQDLTEDSETEGNDGDDDATRTKRQIRIPRPAPTFPNPKYIQTVFYPKPNWYPRPLIRKTRSAVIIRPRPRRCRLGYVRCNPLNRNCNRLRPCRRTRYFINSPLNKV</sequence>
<proteinExistence type="predicted"/>
<feature type="region of interest" description="Disordered" evidence="1">
    <location>
        <begin position="251"/>
        <end position="294"/>
    </location>
</feature>
<dbReference type="EMBL" id="CAJVCH010249522">
    <property type="protein sequence ID" value="CAG7733471.1"/>
    <property type="molecule type" value="Genomic_DNA"/>
</dbReference>
<feature type="compositionally biased region" description="Acidic residues" evidence="1">
    <location>
        <begin position="264"/>
        <end position="277"/>
    </location>
</feature>
<dbReference type="Proteomes" id="UP000708208">
    <property type="component" value="Unassembled WGS sequence"/>
</dbReference>
<comment type="caution">
    <text evidence="2">The sequence shown here is derived from an EMBL/GenBank/DDBJ whole genome shotgun (WGS) entry which is preliminary data.</text>
</comment>
<evidence type="ECO:0000256" key="1">
    <source>
        <dbReference type="SAM" id="MobiDB-lite"/>
    </source>
</evidence>
<reference evidence="2" key="1">
    <citation type="submission" date="2021-06" db="EMBL/GenBank/DDBJ databases">
        <authorList>
            <person name="Hodson N. C."/>
            <person name="Mongue J. A."/>
            <person name="Jaron S. K."/>
        </authorList>
    </citation>
    <scope>NUCLEOTIDE SEQUENCE</scope>
</reference>
<accession>A0A8J2KE40</accession>
<name>A0A8J2KE40_9HEXA</name>
<evidence type="ECO:0000313" key="3">
    <source>
        <dbReference type="Proteomes" id="UP000708208"/>
    </source>
</evidence>
<keyword evidence="3" id="KW-1185">Reference proteome</keyword>
<evidence type="ECO:0000313" key="2">
    <source>
        <dbReference type="EMBL" id="CAG7733471.1"/>
    </source>
</evidence>
<dbReference type="AlphaFoldDB" id="A0A8J2KE40"/>
<protein>
    <submittedName>
        <fullName evidence="2">Uncharacterized protein</fullName>
    </submittedName>
</protein>
<gene>
    <name evidence="2" type="ORF">AFUS01_LOCUS21914</name>
</gene>
<organism evidence="2 3">
    <name type="scientific">Allacma fusca</name>
    <dbReference type="NCBI Taxonomy" id="39272"/>
    <lineage>
        <taxon>Eukaryota</taxon>
        <taxon>Metazoa</taxon>
        <taxon>Ecdysozoa</taxon>
        <taxon>Arthropoda</taxon>
        <taxon>Hexapoda</taxon>
        <taxon>Collembola</taxon>
        <taxon>Symphypleona</taxon>
        <taxon>Sminthuridae</taxon>
        <taxon>Allacma</taxon>
    </lineage>
</organism>